<dbReference type="Proteomes" id="UP001558652">
    <property type="component" value="Unassembled WGS sequence"/>
</dbReference>
<dbReference type="EMBL" id="JBFDAA010000020">
    <property type="protein sequence ID" value="KAL1115121.1"/>
    <property type="molecule type" value="Genomic_DNA"/>
</dbReference>
<comment type="caution">
    <text evidence="2">The sequence shown here is derived from an EMBL/GenBank/DDBJ whole genome shotgun (WGS) entry which is preliminary data.</text>
</comment>
<proteinExistence type="predicted"/>
<accession>A0ABD0XV18</accession>
<evidence type="ECO:0000313" key="2">
    <source>
        <dbReference type="EMBL" id="KAL1115121.1"/>
    </source>
</evidence>
<evidence type="ECO:0000256" key="1">
    <source>
        <dbReference type="SAM" id="MobiDB-lite"/>
    </source>
</evidence>
<keyword evidence="3" id="KW-1185">Reference proteome</keyword>
<reference evidence="2 3" key="1">
    <citation type="submission" date="2024-07" db="EMBL/GenBank/DDBJ databases">
        <title>Chromosome-level genome assembly of the water stick insect Ranatra chinensis (Heteroptera: Nepidae).</title>
        <authorList>
            <person name="Liu X."/>
        </authorList>
    </citation>
    <scope>NUCLEOTIDE SEQUENCE [LARGE SCALE GENOMIC DNA]</scope>
    <source>
        <strain evidence="2">Cailab_2021Rc</strain>
        <tissue evidence="2">Muscle</tissue>
    </source>
</reference>
<feature type="region of interest" description="Disordered" evidence="1">
    <location>
        <begin position="148"/>
        <end position="190"/>
    </location>
</feature>
<feature type="compositionally biased region" description="Polar residues" evidence="1">
    <location>
        <begin position="77"/>
        <end position="92"/>
    </location>
</feature>
<gene>
    <name evidence="2" type="ORF">AAG570_007152</name>
</gene>
<sequence>MILTPARCRIGRFWGVRAGDEHRFIIACLGFSDHPPPPEPERSSGVPDLRMASNGQLSAGAPANPDPASQAQQQQAKSQEGVQTGASVSTMDNAKATEYVKELLKEKIIMDPTQCPNAMRLIDEEPDRPLEPRVLIPSPSKMARYVQDGARRLGSSRGDSPGYSVDIPGQRPFQASKDECNLPKWYHEET</sequence>
<evidence type="ECO:0000313" key="3">
    <source>
        <dbReference type="Proteomes" id="UP001558652"/>
    </source>
</evidence>
<protein>
    <submittedName>
        <fullName evidence="2">Uncharacterized protein</fullName>
    </submittedName>
</protein>
<organism evidence="2 3">
    <name type="scientific">Ranatra chinensis</name>
    <dbReference type="NCBI Taxonomy" id="642074"/>
    <lineage>
        <taxon>Eukaryota</taxon>
        <taxon>Metazoa</taxon>
        <taxon>Ecdysozoa</taxon>
        <taxon>Arthropoda</taxon>
        <taxon>Hexapoda</taxon>
        <taxon>Insecta</taxon>
        <taxon>Pterygota</taxon>
        <taxon>Neoptera</taxon>
        <taxon>Paraneoptera</taxon>
        <taxon>Hemiptera</taxon>
        <taxon>Heteroptera</taxon>
        <taxon>Panheteroptera</taxon>
        <taxon>Nepomorpha</taxon>
        <taxon>Nepidae</taxon>
        <taxon>Ranatrinae</taxon>
        <taxon>Ranatra</taxon>
    </lineage>
</organism>
<feature type="compositionally biased region" description="Low complexity" evidence="1">
    <location>
        <begin position="61"/>
        <end position="76"/>
    </location>
</feature>
<name>A0ABD0XV18_9HEMI</name>
<feature type="region of interest" description="Disordered" evidence="1">
    <location>
        <begin position="31"/>
        <end position="94"/>
    </location>
</feature>
<feature type="compositionally biased region" description="Basic and acidic residues" evidence="1">
    <location>
        <begin position="176"/>
        <end position="190"/>
    </location>
</feature>
<dbReference type="AlphaFoldDB" id="A0ABD0XV18"/>